<comment type="caution">
    <text evidence="2">The sequence shown here is derived from an EMBL/GenBank/DDBJ whole genome shotgun (WGS) entry which is preliminary data.</text>
</comment>
<evidence type="ECO:0008006" key="4">
    <source>
        <dbReference type="Google" id="ProtNLM"/>
    </source>
</evidence>
<dbReference type="EMBL" id="JAQSDF010000065">
    <property type="protein sequence ID" value="MDI1232191.1"/>
    <property type="molecule type" value="Genomic_DNA"/>
</dbReference>
<dbReference type="AlphaFoldDB" id="A0AA43Q5X5"/>
<protein>
    <recommendedName>
        <fullName evidence="4">Right handed beta helix domain-containing protein</fullName>
    </recommendedName>
</protein>
<feature type="signal peptide" evidence="1">
    <location>
        <begin position="1"/>
        <end position="24"/>
    </location>
</feature>
<dbReference type="Proteomes" id="UP001160519">
    <property type="component" value="Unassembled WGS sequence"/>
</dbReference>
<proteinExistence type="predicted"/>
<evidence type="ECO:0000313" key="3">
    <source>
        <dbReference type="Proteomes" id="UP001160519"/>
    </source>
</evidence>
<dbReference type="InterPro" id="IPR012334">
    <property type="entry name" value="Pectin_lyas_fold"/>
</dbReference>
<dbReference type="InterPro" id="IPR011050">
    <property type="entry name" value="Pectin_lyase_fold/virulence"/>
</dbReference>
<feature type="chain" id="PRO_5041433820" description="Right handed beta helix domain-containing protein" evidence="1">
    <location>
        <begin position="25"/>
        <end position="402"/>
    </location>
</feature>
<sequence length="402" mass="41482">MKTCHFKKIILFSILLGLSQVSWGADCTQTLSPGANVASAVSSAAAGSTICLNNGDFGNVNLAGINKSNYVTVQSVSGRGATISPQIGNSKFLRFTNLTISGANINACSSNIQLTSSTFTQGAFVSDRGFNCTYPLNITIDGSTFSNLSGAGYEGRISVVDDDGHQPSLGVIISNNEIKDGCKSDGVFLAGGASGVQIGPGNVFNNIVQSGAIHCDNIQVYGSGWNNSIIGNHFKTGSSFLMLVDSFDNGLIKNNIFDGTGDGAGVKLQIAQTSNTTIEHNTLKNAGMSINLNSTATIKNNAFINSSYNPNAQGSIPGCSNCATSYNLSTSAITGTNNIQGTPTLVDGASPTTWAGWQLTSGSLGYRNSSDGNDRGINYYGSGAVSLPSVSPLAAPSNLRVN</sequence>
<gene>
    <name evidence="2" type="ORF">PSU93_13680</name>
</gene>
<name>A0AA43Q5X5_9GAMM</name>
<dbReference type="InterPro" id="IPR006626">
    <property type="entry name" value="PbH1"/>
</dbReference>
<keyword evidence="1" id="KW-0732">Signal</keyword>
<evidence type="ECO:0000256" key="1">
    <source>
        <dbReference type="SAM" id="SignalP"/>
    </source>
</evidence>
<dbReference type="SUPFAM" id="SSF51126">
    <property type="entry name" value="Pectin lyase-like"/>
    <property type="match status" value="1"/>
</dbReference>
<dbReference type="Gene3D" id="2.160.20.10">
    <property type="entry name" value="Single-stranded right-handed beta-helix, Pectin lyase-like"/>
    <property type="match status" value="1"/>
</dbReference>
<accession>A0AA43Q5X5</accession>
<reference evidence="2" key="1">
    <citation type="submission" date="2023-01" db="EMBL/GenBank/DDBJ databases">
        <title>Biogeochemical cycle of methane in antarctic sediments.</title>
        <authorList>
            <person name="Roldan D.M."/>
            <person name="Menes R.J."/>
        </authorList>
    </citation>
    <scope>NUCLEOTIDE SEQUENCE [LARGE SCALE GENOMIC DNA]</scope>
    <source>
        <strain evidence="2">K-2018 MAG008</strain>
    </source>
</reference>
<evidence type="ECO:0000313" key="2">
    <source>
        <dbReference type="EMBL" id="MDI1232191.1"/>
    </source>
</evidence>
<keyword evidence="3" id="KW-1185">Reference proteome</keyword>
<dbReference type="SMART" id="SM00710">
    <property type="entry name" value="PbH1"/>
    <property type="match status" value="5"/>
</dbReference>
<organism evidence="2 3">
    <name type="scientific">Candidatus Methylobacter titanis</name>
    <dbReference type="NCBI Taxonomy" id="3053457"/>
    <lineage>
        <taxon>Bacteria</taxon>
        <taxon>Pseudomonadati</taxon>
        <taxon>Pseudomonadota</taxon>
        <taxon>Gammaproteobacteria</taxon>
        <taxon>Methylococcales</taxon>
        <taxon>Methylococcaceae</taxon>
        <taxon>Methylobacter</taxon>
    </lineage>
</organism>